<evidence type="ECO:0000313" key="5">
    <source>
        <dbReference type="Proteomes" id="UP000799770"/>
    </source>
</evidence>
<dbReference type="InterPro" id="IPR001466">
    <property type="entry name" value="Beta-lactam-related"/>
</dbReference>
<protein>
    <submittedName>
        <fullName evidence="4">Beta-lactamase/transpeptidase-like protein</fullName>
    </submittedName>
</protein>
<dbReference type="AlphaFoldDB" id="A0A6A5YXD2"/>
<proteinExistence type="inferred from homology"/>
<dbReference type="Pfam" id="PF00144">
    <property type="entry name" value="Beta-lactamase"/>
    <property type="match status" value="1"/>
</dbReference>
<dbReference type="Proteomes" id="UP000799770">
    <property type="component" value="Unassembled WGS sequence"/>
</dbReference>
<evidence type="ECO:0000313" key="4">
    <source>
        <dbReference type="EMBL" id="KAF2111740.1"/>
    </source>
</evidence>
<evidence type="ECO:0000256" key="2">
    <source>
        <dbReference type="ARBA" id="ARBA00022801"/>
    </source>
</evidence>
<accession>A0A6A5YXD2</accession>
<reference evidence="4" key="1">
    <citation type="journal article" date="2020" name="Stud. Mycol.">
        <title>101 Dothideomycetes genomes: a test case for predicting lifestyles and emergence of pathogens.</title>
        <authorList>
            <person name="Haridas S."/>
            <person name="Albert R."/>
            <person name="Binder M."/>
            <person name="Bloem J."/>
            <person name="Labutti K."/>
            <person name="Salamov A."/>
            <person name="Andreopoulos B."/>
            <person name="Baker S."/>
            <person name="Barry K."/>
            <person name="Bills G."/>
            <person name="Bluhm B."/>
            <person name="Cannon C."/>
            <person name="Castanera R."/>
            <person name="Culley D."/>
            <person name="Daum C."/>
            <person name="Ezra D."/>
            <person name="Gonzalez J."/>
            <person name="Henrissat B."/>
            <person name="Kuo A."/>
            <person name="Liang C."/>
            <person name="Lipzen A."/>
            <person name="Lutzoni F."/>
            <person name="Magnuson J."/>
            <person name="Mondo S."/>
            <person name="Nolan M."/>
            <person name="Ohm R."/>
            <person name="Pangilinan J."/>
            <person name="Park H.-J."/>
            <person name="Ramirez L."/>
            <person name="Alfaro M."/>
            <person name="Sun H."/>
            <person name="Tritt A."/>
            <person name="Yoshinaga Y."/>
            <person name="Zwiers L.-H."/>
            <person name="Turgeon B."/>
            <person name="Goodwin S."/>
            <person name="Spatafora J."/>
            <person name="Crous P."/>
            <person name="Grigoriev I."/>
        </authorList>
    </citation>
    <scope>NUCLEOTIDE SEQUENCE</scope>
    <source>
        <strain evidence="4">CBS 627.86</strain>
    </source>
</reference>
<keyword evidence="2" id="KW-0378">Hydrolase</keyword>
<keyword evidence="5" id="KW-1185">Reference proteome</keyword>
<dbReference type="PANTHER" id="PTHR43283">
    <property type="entry name" value="BETA-LACTAMASE-RELATED"/>
    <property type="match status" value="1"/>
</dbReference>
<dbReference type="GO" id="GO:0016787">
    <property type="term" value="F:hydrolase activity"/>
    <property type="evidence" value="ECO:0007669"/>
    <property type="project" value="UniProtKB-KW"/>
</dbReference>
<dbReference type="OrthoDB" id="428260at2759"/>
<feature type="domain" description="Beta-lactamase-related" evidence="3">
    <location>
        <begin position="23"/>
        <end position="371"/>
    </location>
</feature>
<dbReference type="Gene3D" id="3.40.710.10">
    <property type="entry name" value="DD-peptidase/beta-lactamase superfamily"/>
    <property type="match status" value="1"/>
</dbReference>
<dbReference type="EMBL" id="ML977333">
    <property type="protein sequence ID" value="KAF2111740.1"/>
    <property type="molecule type" value="Genomic_DNA"/>
</dbReference>
<name>A0A6A5YXD2_9PLEO</name>
<dbReference type="InterPro" id="IPR012338">
    <property type="entry name" value="Beta-lactam/transpept-like"/>
</dbReference>
<dbReference type="InterPro" id="IPR050789">
    <property type="entry name" value="Diverse_Enzym_Activities"/>
</dbReference>
<organism evidence="4 5">
    <name type="scientific">Lophiotrema nucula</name>
    <dbReference type="NCBI Taxonomy" id="690887"/>
    <lineage>
        <taxon>Eukaryota</taxon>
        <taxon>Fungi</taxon>
        <taxon>Dikarya</taxon>
        <taxon>Ascomycota</taxon>
        <taxon>Pezizomycotina</taxon>
        <taxon>Dothideomycetes</taxon>
        <taxon>Pleosporomycetidae</taxon>
        <taxon>Pleosporales</taxon>
        <taxon>Lophiotremataceae</taxon>
        <taxon>Lophiotrema</taxon>
    </lineage>
</organism>
<sequence length="400" mass="43460">MAAFEDTVKASTKGKNPDVLSAVFLAVDRDGKKIIDQASGKTKLNGDAKAADKDTIFRLASCTKLITTVAALRLVQAGQIALDDAEIIKKHLPELYNLDVLTSAPGEPFTYEKRRNGITLRQLLTHSSGVGYDMIDPRLQAWRRERGERPLALSGPIVEAFSTPLLFEPGEGWAYGGGLDWVSLLISRISGQSFGNFLQKEVFDVTGCDDKIGFWEEDLVKVGDMGQIVTKTKDGNAFKKFPVQPAKAELGGGGLFSSSANFVKILQGLVSKKSKLLNEDMLKELWRPQFEAGSKSLQALRASAPVFASMTGALTSSLNPETLNYALGGILLTEDDAVLGKTSGTMSWGGAFNCLWFANREQGLAGFYGSSMYPPGERKSSELIGEFVKEVWRRVGEKEA</sequence>
<dbReference type="SUPFAM" id="SSF56601">
    <property type="entry name" value="beta-lactamase/transpeptidase-like"/>
    <property type="match status" value="1"/>
</dbReference>
<evidence type="ECO:0000259" key="3">
    <source>
        <dbReference type="Pfam" id="PF00144"/>
    </source>
</evidence>
<dbReference type="PANTHER" id="PTHR43283:SF17">
    <property type="entry name" value="(LOVD), PUTATIVE (AFU_ORTHOLOGUE AFUA_5G00920)-RELATED"/>
    <property type="match status" value="1"/>
</dbReference>
<gene>
    <name evidence="4" type="ORF">BDV96DRAFT_176354</name>
</gene>
<evidence type="ECO:0000256" key="1">
    <source>
        <dbReference type="ARBA" id="ARBA00009009"/>
    </source>
</evidence>
<comment type="similarity">
    <text evidence="1">Belongs to the class-A beta-lactamase family.</text>
</comment>